<evidence type="ECO:0000313" key="3">
    <source>
        <dbReference type="EMBL" id="SPC25380.1"/>
    </source>
</evidence>
<dbReference type="EMBL" id="OGUU01000037">
    <property type="protein sequence ID" value="SPC25380.1"/>
    <property type="molecule type" value="Genomic_DNA"/>
</dbReference>
<dbReference type="Proteomes" id="UP000257016">
    <property type="component" value="Unassembled WGS sequence"/>
</dbReference>
<dbReference type="Proteomes" id="UP000257139">
    <property type="component" value="Plasmid CBM2594_p"/>
</dbReference>
<accession>A0A375CPZ0</accession>
<reference evidence="5 6" key="1">
    <citation type="submission" date="2018-01" db="EMBL/GenBank/DDBJ databases">
        <authorList>
            <person name="Clerissi C."/>
        </authorList>
    </citation>
    <scope>NUCLEOTIDE SEQUENCE [LARGE SCALE GENOMIC DNA]</scope>
    <source>
        <strain evidence="2">Cupriavidus taiwanensis LMG 19430</strain>
        <strain evidence="1">Cupriavidus taiwanensis STM 3521</strain>
        <strain evidence="3">Cupriavidus taiwanensis STM 6021</strain>
        <strain evidence="4">Cupriavidus taiwanensis SWF 66322</strain>
        <plasmid evidence="6">cbm2589_p</plasmid>
        <plasmid evidence="7">cbm2594_p</plasmid>
        <plasmid evidence="4">CBM2636p</plasmid>
        <plasmid evidence="5">cbm2636p</plasmid>
    </source>
</reference>
<geneLocation type="plasmid" evidence="5">
    <name>cbm2636p</name>
</geneLocation>
<evidence type="ECO:0000313" key="1">
    <source>
        <dbReference type="EMBL" id="SOY76931.1"/>
    </source>
</evidence>
<keyword evidence="4" id="KW-0614">Plasmid</keyword>
<organism evidence="3 7">
    <name type="scientific">Cupriavidus taiwanensis</name>
    <dbReference type="NCBI Taxonomy" id="164546"/>
    <lineage>
        <taxon>Bacteria</taxon>
        <taxon>Pseudomonadati</taxon>
        <taxon>Pseudomonadota</taxon>
        <taxon>Betaproteobacteria</taxon>
        <taxon>Burkholderiales</taxon>
        <taxon>Burkholderiaceae</taxon>
        <taxon>Cupriavidus</taxon>
    </lineage>
</organism>
<evidence type="ECO:0000313" key="2">
    <source>
        <dbReference type="EMBL" id="SOY78057.1"/>
    </source>
</evidence>
<dbReference type="EMBL" id="LT984815">
    <property type="protein sequence ID" value="SPD69710.1"/>
    <property type="molecule type" value="Genomic_DNA"/>
</dbReference>
<dbReference type="Proteomes" id="UP000256297">
    <property type="component" value="Plasmid CBM2589_p"/>
</dbReference>
<evidence type="ECO:0000313" key="7">
    <source>
        <dbReference type="Proteomes" id="UP000257139"/>
    </source>
</evidence>
<geneLocation type="plasmid" evidence="7">
    <name>cbm2594_p</name>
</geneLocation>
<evidence type="ECO:0000313" key="5">
    <source>
        <dbReference type="Proteomes" id="UP000254259"/>
    </source>
</evidence>
<geneLocation type="plasmid" evidence="4">
    <name>CBM2636p</name>
</geneLocation>
<evidence type="ECO:0000313" key="4">
    <source>
        <dbReference type="EMBL" id="SPD69710.1"/>
    </source>
</evidence>
<evidence type="ECO:0000313" key="6">
    <source>
        <dbReference type="Proteomes" id="UP000256297"/>
    </source>
</evidence>
<sequence length="33" mass="3868">MPWEQIRLPHEIDGSRGAFRPLRQMCTLDANND</sequence>
<gene>
    <name evidence="2" type="ORF">CBM2586_P380013</name>
    <name evidence="1" type="ORF">CBM2589_P370013</name>
    <name evidence="3" type="ORF">CBM2594_P300013</name>
    <name evidence="4" type="ORF">CBM2636_P20397</name>
</gene>
<proteinExistence type="predicted"/>
<dbReference type="EMBL" id="OFSN01000059">
    <property type="protein sequence ID" value="SOY78057.1"/>
    <property type="molecule type" value="Genomic_DNA"/>
</dbReference>
<dbReference type="AlphaFoldDB" id="A0A375CPZ0"/>
<geneLocation type="plasmid" evidence="6">
    <name>cbm2589_p</name>
</geneLocation>
<protein>
    <submittedName>
        <fullName evidence="1 3">Phage integrase</fullName>
    </submittedName>
</protein>
<dbReference type="Proteomes" id="UP000254259">
    <property type="component" value="Plasmid CBM2636p"/>
</dbReference>
<name>A0A375CPZ0_9BURK</name>
<dbReference type="EMBL" id="OFSP01000070">
    <property type="protein sequence ID" value="SOY76931.1"/>
    <property type="molecule type" value="Genomic_DNA"/>
</dbReference>